<sequence length="14" mass="1579">MSRNLSFLNIAILS</sequence>
<accession>A0A3S4C4K3</accession>
<proteinExistence type="predicted"/>
<dbReference type="Proteomes" id="UP000289323">
    <property type="component" value="Unassembled WGS sequence"/>
</dbReference>
<evidence type="ECO:0000313" key="2">
    <source>
        <dbReference type="Proteomes" id="UP000289323"/>
    </source>
</evidence>
<organism evidence="1 2">
    <name type="scientific">Thermothielavioides terrestris</name>
    <dbReference type="NCBI Taxonomy" id="2587410"/>
    <lineage>
        <taxon>Eukaryota</taxon>
        <taxon>Fungi</taxon>
        <taxon>Dikarya</taxon>
        <taxon>Ascomycota</taxon>
        <taxon>Pezizomycotina</taxon>
        <taxon>Sordariomycetes</taxon>
        <taxon>Sordariomycetidae</taxon>
        <taxon>Sordariales</taxon>
        <taxon>Chaetomiaceae</taxon>
        <taxon>Thermothielavioides</taxon>
    </lineage>
</organism>
<name>A0A3S4C4K3_9PEZI</name>
<protein>
    <submittedName>
        <fullName evidence="1">5d0d15e6-e5ed-4b4e-9bc4-b6d77273428b</fullName>
    </submittedName>
</protein>
<dbReference type="EMBL" id="OUUZ01000008">
    <property type="protein sequence ID" value="SPQ21193.1"/>
    <property type="molecule type" value="Genomic_DNA"/>
</dbReference>
<evidence type="ECO:0000313" key="1">
    <source>
        <dbReference type="EMBL" id="SPQ21193.1"/>
    </source>
</evidence>
<gene>
    <name evidence="1" type="ORF">TT172_LOCUS3612</name>
</gene>
<reference evidence="1 2" key="1">
    <citation type="submission" date="2018-04" db="EMBL/GenBank/DDBJ databases">
        <authorList>
            <person name="Huttner S."/>
            <person name="Dainat J."/>
        </authorList>
    </citation>
    <scope>NUCLEOTIDE SEQUENCE [LARGE SCALE GENOMIC DNA]</scope>
</reference>